<dbReference type="Pfam" id="PF01497">
    <property type="entry name" value="Peripla_BP_2"/>
    <property type="match status" value="1"/>
</dbReference>
<sequence>MSRRLLAALLASLLLVAGFASAAGAATQRIAALTPFTANTLSLLGVKPVAIGETLGGHDKFVNGLKGVERMTLAHPLGPNIEELALLNPQLVLSAPVWAKGNAAMKEIGIRVAESDPQSVADVPRQTEFIGQIVGKSAQAKKLANTQRERIKVAKSRARRHPTVLLVLGLGRSVQAFMPDSWGGDVITQAGGRLLTAGLPSLSEGFGKLSDEIIVERNPDIIIAVPHGTPSNIPKIAKYLASNPAWKNTKAAKNRRIYISTDNSLLQAWTSSAQSIADVQTKYLKNR</sequence>
<comment type="similarity">
    <text evidence="1">Belongs to the bacterial solute-binding protein 8 family.</text>
</comment>
<dbReference type="InterPro" id="IPR002491">
    <property type="entry name" value="ABC_transptr_periplasmic_BD"/>
</dbReference>
<evidence type="ECO:0000259" key="3">
    <source>
        <dbReference type="PROSITE" id="PS50983"/>
    </source>
</evidence>
<dbReference type="PANTHER" id="PTHR30535:SF34">
    <property type="entry name" value="MOLYBDATE-BINDING PROTEIN MOLA"/>
    <property type="match status" value="1"/>
</dbReference>
<dbReference type="InterPro" id="IPR050902">
    <property type="entry name" value="ABC_Transporter_SBP"/>
</dbReference>
<feature type="domain" description="Fe/B12 periplasmic-binding" evidence="3">
    <location>
        <begin position="29"/>
        <end position="287"/>
    </location>
</feature>
<evidence type="ECO:0000256" key="2">
    <source>
        <dbReference type="SAM" id="SignalP"/>
    </source>
</evidence>
<evidence type="ECO:0000313" key="5">
    <source>
        <dbReference type="Proteomes" id="UP001284601"/>
    </source>
</evidence>
<protein>
    <submittedName>
        <fullName evidence="4">ABC transporter substrate-binding protein</fullName>
    </submittedName>
</protein>
<dbReference type="RefSeq" id="WP_318600459.1">
    <property type="nucleotide sequence ID" value="NZ_JAWSTH010000113.1"/>
</dbReference>
<keyword evidence="5" id="KW-1185">Reference proteome</keyword>
<name>A0ABU4HXD8_9ACTN</name>
<feature type="chain" id="PRO_5046236416" evidence="2">
    <location>
        <begin position="23"/>
        <end position="287"/>
    </location>
</feature>
<dbReference type="Gene3D" id="3.40.50.1980">
    <property type="entry name" value="Nitrogenase molybdenum iron protein domain"/>
    <property type="match status" value="2"/>
</dbReference>
<reference evidence="5" key="1">
    <citation type="submission" date="2023-07" db="EMBL/GenBank/DDBJ databases">
        <title>Conexibacter stalactiti sp. nov., isolated from stalactites in a lava cave and emended description of the genus Conexibacter.</title>
        <authorList>
            <person name="Lee S.D."/>
        </authorList>
    </citation>
    <scope>NUCLEOTIDE SEQUENCE [LARGE SCALE GENOMIC DNA]</scope>
    <source>
        <strain evidence="5">KCTC 39840</strain>
    </source>
</reference>
<dbReference type="Proteomes" id="UP001284601">
    <property type="component" value="Unassembled WGS sequence"/>
</dbReference>
<dbReference type="PANTHER" id="PTHR30535">
    <property type="entry name" value="VITAMIN B12-BINDING PROTEIN"/>
    <property type="match status" value="1"/>
</dbReference>
<organism evidence="4 5">
    <name type="scientific">Conexibacter stalactiti</name>
    <dbReference type="NCBI Taxonomy" id="1940611"/>
    <lineage>
        <taxon>Bacteria</taxon>
        <taxon>Bacillati</taxon>
        <taxon>Actinomycetota</taxon>
        <taxon>Thermoleophilia</taxon>
        <taxon>Solirubrobacterales</taxon>
        <taxon>Conexibacteraceae</taxon>
        <taxon>Conexibacter</taxon>
    </lineage>
</organism>
<evidence type="ECO:0000256" key="1">
    <source>
        <dbReference type="ARBA" id="ARBA00008814"/>
    </source>
</evidence>
<dbReference type="PROSITE" id="PS50983">
    <property type="entry name" value="FE_B12_PBP"/>
    <property type="match status" value="1"/>
</dbReference>
<evidence type="ECO:0000313" key="4">
    <source>
        <dbReference type="EMBL" id="MDW5597991.1"/>
    </source>
</evidence>
<feature type="signal peptide" evidence="2">
    <location>
        <begin position="1"/>
        <end position="22"/>
    </location>
</feature>
<dbReference type="SUPFAM" id="SSF53807">
    <property type="entry name" value="Helical backbone' metal receptor"/>
    <property type="match status" value="1"/>
</dbReference>
<dbReference type="EMBL" id="JAWSTH010000113">
    <property type="protein sequence ID" value="MDW5597991.1"/>
    <property type="molecule type" value="Genomic_DNA"/>
</dbReference>
<accession>A0ABU4HXD8</accession>
<gene>
    <name evidence="4" type="ORF">R7226_26790</name>
</gene>
<comment type="caution">
    <text evidence="4">The sequence shown here is derived from an EMBL/GenBank/DDBJ whole genome shotgun (WGS) entry which is preliminary data.</text>
</comment>
<keyword evidence="2" id="KW-0732">Signal</keyword>
<proteinExistence type="inferred from homology"/>